<dbReference type="AlphaFoldDB" id="A0A9P7KGW6"/>
<keyword evidence="6" id="KW-0256">Endoplasmic reticulum</keyword>
<evidence type="ECO:0000256" key="6">
    <source>
        <dbReference type="ARBA" id="ARBA00022824"/>
    </source>
</evidence>
<organism evidence="10 11">
    <name type="scientific">Sphagnurus paluster</name>
    <dbReference type="NCBI Taxonomy" id="117069"/>
    <lineage>
        <taxon>Eukaryota</taxon>
        <taxon>Fungi</taxon>
        <taxon>Dikarya</taxon>
        <taxon>Basidiomycota</taxon>
        <taxon>Agaricomycotina</taxon>
        <taxon>Agaricomycetes</taxon>
        <taxon>Agaricomycetidae</taxon>
        <taxon>Agaricales</taxon>
        <taxon>Tricholomatineae</taxon>
        <taxon>Lyophyllaceae</taxon>
        <taxon>Sphagnurus</taxon>
    </lineage>
</organism>
<evidence type="ECO:0000256" key="7">
    <source>
        <dbReference type="ARBA" id="ARBA00022989"/>
    </source>
</evidence>
<keyword evidence="5 9" id="KW-0732">Signal</keyword>
<evidence type="ECO:0000313" key="10">
    <source>
        <dbReference type="EMBL" id="KAG5651971.1"/>
    </source>
</evidence>
<protein>
    <recommendedName>
        <fullName evidence="3">ER membrane protein complex subunit 10</fullName>
    </recommendedName>
</protein>
<keyword evidence="7" id="KW-1133">Transmembrane helix</keyword>
<comment type="subcellular location">
    <subcellularLocation>
        <location evidence="1">Endoplasmic reticulum membrane</location>
        <topology evidence="1">Single-pass type I membrane protein</topology>
    </subcellularLocation>
</comment>
<dbReference type="Pfam" id="PF21203">
    <property type="entry name" value="ECM10"/>
    <property type="match status" value="1"/>
</dbReference>
<evidence type="ECO:0000256" key="2">
    <source>
        <dbReference type="ARBA" id="ARBA00007695"/>
    </source>
</evidence>
<evidence type="ECO:0000256" key="1">
    <source>
        <dbReference type="ARBA" id="ARBA00004115"/>
    </source>
</evidence>
<evidence type="ECO:0000256" key="4">
    <source>
        <dbReference type="ARBA" id="ARBA00022692"/>
    </source>
</evidence>
<evidence type="ECO:0000256" key="9">
    <source>
        <dbReference type="SAM" id="SignalP"/>
    </source>
</evidence>
<dbReference type="OrthoDB" id="1894652at2759"/>
<dbReference type="PANTHER" id="PTHR21397">
    <property type="entry name" value="CHROMATIN COMPLEXES SUBUNIT BAP18-RELATED"/>
    <property type="match status" value="1"/>
</dbReference>
<evidence type="ECO:0000313" key="11">
    <source>
        <dbReference type="Proteomes" id="UP000717328"/>
    </source>
</evidence>
<keyword evidence="4" id="KW-0812">Transmembrane</keyword>
<sequence>MLAFATVVTALAAVAQGAQLNLYHRIYHPSAAAAPFSKRATIQIAENSTVSFQLSIQFAQDLFSFAEALHTVKDKSLLLYQVALEPGAETPQSQWHISSVKACHLPKATAESLQLHVINPQSPTPYALNYFISPIPHDGACPKSRSKSFDSFANVNSTVVIKASRLPPLPQLTTPPPISAQGEPIVPVPEKSFVQKYWMYMVGILLAISKAQSLSICKKANPV</sequence>
<dbReference type="Proteomes" id="UP000717328">
    <property type="component" value="Unassembled WGS sequence"/>
</dbReference>
<proteinExistence type="inferred from homology"/>
<name>A0A9P7KGW6_9AGAR</name>
<keyword evidence="11" id="KW-1185">Reference proteome</keyword>
<dbReference type="GO" id="GO:0005789">
    <property type="term" value="C:endoplasmic reticulum membrane"/>
    <property type="evidence" value="ECO:0007669"/>
    <property type="project" value="UniProtKB-SubCell"/>
</dbReference>
<evidence type="ECO:0000256" key="3">
    <source>
        <dbReference type="ARBA" id="ARBA00020105"/>
    </source>
</evidence>
<accession>A0A9P7KGW6</accession>
<reference evidence="10" key="2">
    <citation type="submission" date="2021-10" db="EMBL/GenBank/DDBJ databases">
        <title>Phylogenomics reveals ancestral predisposition of the termite-cultivated fungus Termitomyces towards a domesticated lifestyle.</title>
        <authorList>
            <person name="Auxier B."/>
            <person name="Grum-Grzhimaylo A."/>
            <person name="Cardenas M.E."/>
            <person name="Lodge J.D."/>
            <person name="Laessoe T."/>
            <person name="Pedersen O."/>
            <person name="Smith M.E."/>
            <person name="Kuyper T.W."/>
            <person name="Franco-Molano E.A."/>
            <person name="Baroni T.J."/>
            <person name="Aanen D.K."/>
        </authorList>
    </citation>
    <scope>NUCLEOTIDE SEQUENCE</scope>
    <source>
        <strain evidence="10">D49</strain>
    </source>
</reference>
<comment type="caution">
    <text evidence="10">The sequence shown here is derived from an EMBL/GenBank/DDBJ whole genome shotgun (WGS) entry which is preliminary data.</text>
</comment>
<dbReference type="CDD" id="cd22209">
    <property type="entry name" value="EMC10"/>
    <property type="match status" value="1"/>
</dbReference>
<feature type="signal peptide" evidence="9">
    <location>
        <begin position="1"/>
        <end position="17"/>
    </location>
</feature>
<dbReference type="PANTHER" id="PTHR21397:SF4">
    <property type="entry name" value="ER MEMBRANE PROTEIN COMPLEX SUBUNIT 10"/>
    <property type="match status" value="1"/>
</dbReference>
<keyword evidence="8" id="KW-0472">Membrane</keyword>
<evidence type="ECO:0000256" key="5">
    <source>
        <dbReference type="ARBA" id="ARBA00022729"/>
    </source>
</evidence>
<reference evidence="10" key="1">
    <citation type="submission" date="2021-02" db="EMBL/GenBank/DDBJ databases">
        <authorList>
            <person name="Nieuwenhuis M."/>
            <person name="Van De Peppel L.J.J."/>
        </authorList>
    </citation>
    <scope>NUCLEOTIDE SEQUENCE</scope>
    <source>
        <strain evidence="10">D49</strain>
    </source>
</reference>
<evidence type="ECO:0000256" key="8">
    <source>
        <dbReference type="ARBA" id="ARBA00023136"/>
    </source>
</evidence>
<comment type="similarity">
    <text evidence="2">Belongs to the EMC10 family.</text>
</comment>
<gene>
    <name evidence="10" type="ORF">H0H81_006786</name>
</gene>
<feature type="chain" id="PRO_5040230637" description="ER membrane protein complex subunit 10" evidence="9">
    <location>
        <begin position="18"/>
        <end position="223"/>
    </location>
</feature>
<dbReference type="EMBL" id="JABCKI010000177">
    <property type="protein sequence ID" value="KAG5651971.1"/>
    <property type="molecule type" value="Genomic_DNA"/>
</dbReference>